<name>A0A498SE32_ACAVI</name>
<feature type="transmembrane region" description="Helical" evidence="5">
    <location>
        <begin position="197"/>
        <end position="216"/>
    </location>
</feature>
<evidence type="ECO:0000256" key="4">
    <source>
        <dbReference type="ARBA" id="ARBA00023136"/>
    </source>
</evidence>
<keyword evidence="4 5" id="KW-0472">Membrane</keyword>
<dbReference type="GO" id="GO:0004888">
    <property type="term" value="F:transmembrane signaling receptor activity"/>
    <property type="evidence" value="ECO:0007669"/>
    <property type="project" value="InterPro"/>
</dbReference>
<dbReference type="STRING" id="6277.A0A498SE32"/>
<accession>A0A498SE32</accession>
<dbReference type="Gene3D" id="1.20.58.390">
    <property type="entry name" value="Neurotransmitter-gated ion-channel transmembrane domain"/>
    <property type="match status" value="1"/>
</dbReference>
<sequence length="367" mass="42690">MFTCTLVISTYSRAHSLYKIFSSFPVMNVAIHSSSNITVTVHISIDRILNDMEHECSFWLTIRQKWVEKPLIYEKERPNGGRIRLRSSSYIWNPLITILNAFDMRMIGKEEVQLHSNGMVELIQKLWVKTIEIHELHSFPFDERNCSLIFHNEDLRAQWTGVTSITVPKVGWGIWVVLGCERIGKTIVLSLRRSITMWIWTLYAPTTLLFVCSWLSLWATSNSAKNRFVISTTSFFTVLIIVISNNWGVTRTSYLKAIDIWNLQIVTFVFSIVLQSVLITKAVVEKQKTSKRIYNFGDECNEKTQWFNEMPYYAHLPERQPTTLIKIKSIICGMFHEEVYYGNLLLVSLVTNTCQKKTKKERSSVEH</sequence>
<evidence type="ECO:0000256" key="5">
    <source>
        <dbReference type="SAM" id="Phobius"/>
    </source>
</evidence>
<feature type="domain" description="Neurotransmitter-gated ion-channel ligand-binding" evidence="6">
    <location>
        <begin position="32"/>
        <end position="151"/>
    </location>
</feature>
<feature type="transmembrane region" description="Helical" evidence="5">
    <location>
        <begin position="260"/>
        <end position="284"/>
    </location>
</feature>
<dbReference type="InterPro" id="IPR006201">
    <property type="entry name" value="Neur_channel"/>
</dbReference>
<reference evidence="8 9" key="1">
    <citation type="submission" date="2018-08" db="EMBL/GenBank/DDBJ databases">
        <authorList>
            <person name="Laetsch R D."/>
            <person name="Stevens L."/>
            <person name="Kumar S."/>
            <person name="Blaxter L. M."/>
        </authorList>
    </citation>
    <scope>NUCLEOTIDE SEQUENCE [LARGE SCALE GENOMIC DNA]</scope>
</reference>
<comment type="subcellular location">
    <subcellularLocation>
        <location evidence="1">Membrane</location>
        <topology evidence="1">Multi-pass membrane protein</topology>
    </subcellularLocation>
</comment>
<keyword evidence="2 5" id="KW-0812">Transmembrane</keyword>
<dbReference type="SUPFAM" id="SSF90112">
    <property type="entry name" value="Neurotransmitter-gated ion-channel transmembrane pore"/>
    <property type="match status" value="1"/>
</dbReference>
<proteinExistence type="predicted"/>
<dbReference type="EMBL" id="UPTC01000336">
    <property type="protein sequence ID" value="VBB28064.1"/>
    <property type="molecule type" value="Genomic_DNA"/>
</dbReference>
<dbReference type="GO" id="GO:0016020">
    <property type="term" value="C:membrane"/>
    <property type="evidence" value="ECO:0007669"/>
    <property type="project" value="UniProtKB-SubCell"/>
</dbReference>
<dbReference type="Pfam" id="PF02931">
    <property type="entry name" value="Neur_chan_LBD"/>
    <property type="match status" value="1"/>
</dbReference>
<protein>
    <submittedName>
        <fullName evidence="8">Uncharacterized protein</fullName>
    </submittedName>
</protein>
<evidence type="ECO:0000259" key="6">
    <source>
        <dbReference type="Pfam" id="PF02931"/>
    </source>
</evidence>
<dbReference type="InterPro" id="IPR006202">
    <property type="entry name" value="Neur_chan_lig-bd"/>
</dbReference>
<keyword evidence="9" id="KW-1185">Reference proteome</keyword>
<organism evidence="8 9">
    <name type="scientific">Acanthocheilonema viteae</name>
    <name type="common">Filarial nematode worm</name>
    <name type="synonym">Dipetalonema viteae</name>
    <dbReference type="NCBI Taxonomy" id="6277"/>
    <lineage>
        <taxon>Eukaryota</taxon>
        <taxon>Metazoa</taxon>
        <taxon>Ecdysozoa</taxon>
        <taxon>Nematoda</taxon>
        <taxon>Chromadorea</taxon>
        <taxon>Rhabditida</taxon>
        <taxon>Spirurina</taxon>
        <taxon>Spiruromorpha</taxon>
        <taxon>Filarioidea</taxon>
        <taxon>Onchocercidae</taxon>
        <taxon>Acanthocheilonema</taxon>
    </lineage>
</organism>
<dbReference type="Proteomes" id="UP000276991">
    <property type="component" value="Unassembled WGS sequence"/>
</dbReference>
<gene>
    <name evidence="8" type="ORF">NAV_LOCUS2894</name>
</gene>
<evidence type="ECO:0000256" key="2">
    <source>
        <dbReference type="ARBA" id="ARBA00022692"/>
    </source>
</evidence>
<evidence type="ECO:0000259" key="7">
    <source>
        <dbReference type="Pfam" id="PF02932"/>
    </source>
</evidence>
<dbReference type="InterPro" id="IPR006029">
    <property type="entry name" value="Neurotrans-gated_channel_TM"/>
</dbReference>
<dbReference type="OrthoDB" id="5843733at2759"/>
<dbReference type="PANTHER" id="PTHR18945">
    <property type="entry name" value="NEUROTRANSMITTER GATED ION CHANNEL"/>
    <property type="match status" value="1"/>
</dbReference>
<evidence type="ECO:0000313" key="9">
    <source>
        <dbReference type="Proteomes" id="UP000276991"/>
    </source>
</evidence>
<evidence type="ECO:0000256" key="3">
    <source>
        <dbReference type="ARBA" id="ARBA00022989"/>
    </source>
</evidence>
<dbReference type="InterPro" id="IPR038050">
    <property type="entry name" value="Neuro_actylchol_rec"/>
</dbReference>
<evidence type="ECO:0000256" key="1">
    <source>
        <dbReference type="ARBA" id="ARBA00004141"/>
    </source>
</evidence>
<keyword evidence="3 5" id="KW-1133">Transmembrane helix</keyword>
<dbReference type="InterPro" id="IPR036734">
    <property type="entry name" value="Neur_chan_lig-bd_sf"/>
</dbReference>
<dbReference type="InterPro" id="IPR036719">
    <property type="entry name" value="Neuro-gated_channel_TM_sf"/>
</dbReference>
<dbReference type="Pfam" id="PF02932">
    <property type="entry name" value="Neur_chan_memb"/>
    <property type="match status" value="1"/>
</dbReference>
<feature type="transmembrane region" description="Helical" evidence="5">
    <location>
        <begin position="228"/>
        <end position="248"/>
    </location>
</feature>
<evidence type="ECO:0000313" key="8">
    <source>
        <dbReference type="EMBL" id="VBB28064.1"/>
    </source>
</evidence>
<dbReference type="Gene3D" id="2.70.170.10">
    <property type="entry name" value="Neurotransmitter-gated ion-channel ligand-binding domain"/>
    <property type="match status" value="1"/>
</dbReference>
<dbReference type="SUPFAM" id="SSF63712">
    <property type="entry name" value="Nicotinic receptor ligand binding domain-like"/>
    <property type="match status" value="1"/>
</dbReference>
<dbReference type="AlphaFoldDB" id="A0A498SE32"/>
<feature type="domain" description="Neurotransmitter-gated ion-channel transmembrane" evidence="7">
    <location>
        <begin position="202"/>
        <end position="320"/>
    </location>
</feature>
<dbReference type="GO" id="GO:0005230">
    <property type="term" value="F:extracellular ligand-gated monoatomic ion channel activity"/>
    <property type="evidence" value="ECO:0007669"/>
    <property type="project" value="InterPro"/>
</dbReference>